<dbReference type="VEuPathDB" id="VectorBase:HLOH_042511"/>
<name>A0A9J6HD53_HAELO</name>
<keyword evidence="2" id="KW-1185">Reference proteome</keyword>
<sequence length="65" mass="7291">MVGYVARKTVLKNACKDCFDELLASADQADKQLARFTKFCDNGGRLYPSKELFSFVDAFKATFSL</sequence>
<accession>A0A9J6HD53</accession>
<comment type="caution">
    <text evidence="1">The sequence shown here is derived from an EMBL/GenBank/DDBJ whole genome shotgun (WGS) entry which is preliminary data.</text>
</comment>
<evidence type="ECO:0000313" key="2">
    <source>
        <dbReference type="Proteomes" id="UP000821853"/>
    </source>
</evidence>
<dbReference type="EMBL" id="JABSTR010003162">
    <property type="protein sequence ID" value="KAH9384800.1"/>
    <property type="molecule type" value="Genomic_DNA"/>
</dbReference>
<dbReference type="AlphaFoldDB" id="A0A9J6HD53"/>
<gene>
    <name evidence="1" type="ORF">HPB48_026814</name>
</gene>
<proteinExistence type="predicted"/>
<dbReference type="Proteomes" id="UP000821853">
    <property type="component" value="Unassembled WGS sequence"/>
</dbReference>
<dbReference type="OrthoDB" id="10413113at2759"/>
<protein>
    <submittedName>
        <fullName evidence="1">Uncharacterized protein</fullName>
    </submittedName>
</protein>
<organism evidence="1 2">
    <name type="scientific">Haemaphysalis longicornis</name>
    <name type="common">Bush tick</name>
    <dbReference type="NCBI Taxonomy" id="44386"/>
    <lineage>
        <taxon>Eukaryota</taxon>
        <taxon>Metazoa</taxon>
        <taxon>Ecdysozoa</taxon>
        <taxon>Arthropoda</taxon>
        <taxon>Chelicerata</taxon>
        <taxon>Arachnida</taxon>
        <taxon>Acari</taxon>
        <taxon>Parasitiformes</taxon>
        <taxon>Ixodida</taxon>
        <taxon>Ixodoidea</taxon>
        <taxon>Ixodidae</taxon>
        <taxon>Haemaphysalinae</taxon>
        <taxon>Haemaphysalis</taxon>
    </lineage>
</organism>
<evidence type="ECO:0000313" key="1">
    <source>
        <dbReference type="EMBL" id="KAH9384800.1"/>
    </source>
</evidence>
<reference evidence="1 2" key="1">
    <citation type="journal article" date="2020" name="Cell">
        <title>Large-Scale Comparative Analyses of Tick Genomes Elucidate Their Genetic Diversity and Vector Capacities.</title>
        <authorList>
            <consortium name="Tick Genome and Microbiome Consortium (TIGMIC)"/>
            <person name="Jia N."/>
            <person name="Wang J."/>
            <person name="Shi W."/>
            <person name="Du L."/>
            <person name="Sun Y."/>
            <person name="Zhan W."/>
            <person name="Jiang J.F."/>
            <person name="Wang Q."/>
            <person name="Zhang B."/>
            <person name="Ji P."/>
            <person name="Bell-Sakyi L."/>
            <person name="Cui X.M."/>
            <person name="Yuan T.T."/>
            <person name="Jiang B.G."/>
            <person name="Yang W.F."/>
            <person name="Lam T.T."/>
            <person name="Chang Q.C."/>
            <person name="Ding S.J."/>
            <person name="Wang X.J."/>
            <person name="Zhu J.G."/>
            <person name="Ruan X.D."/>
            <person name="Zhao L."/>
            <person name="Wei J.T."/>
            <person name="Ye R.Z."/>
            <person name="Que T.C."/>
            <person name="Du C.H."/>
            <person name="Zhou Y.H."/>
            <person name="Cheng J.X."/>
            <person name="Dai P.F."/>
            <person name="Guo W.B."/>
            <person name="Han X.H."/>
            <person name="Huang E.J."/>
            <person name="Li L.F."/>
            <person name="Wei W."/>
            <person name="Gao Y.C."/>
            <person name="Liu J.Z."/>
            <person name="Shao H.Z."/>
            <person name="Wang X."/>
            <person name="Wang C.C."/>
            <person name="Yang T.C."/>
            <person name="Huo Q.B."/>
            <person name="Li W."/>
            <person name="Chen H.Y."/>
            <person name="Chen S.E."/>
            <person name="Zhou L.G."/>
            <person name="Ni X.B."/>
            <person name="Tian J.H."/>
            <person name="Sheng Y."/>
            <person name="Liu T."/>
            <person name="Pan Y.S."/>
            <person name="Xia L.Y."/>
            <person name="Li J."/>
            <person name="Zhao F."/>
            <person name="Cao W.C."/>
        </authorList>
    </citation>
    <scope>NUCLEOTIDE SEQUENCE [LARGE SCALE GENOMIC DNA]</scope>
    <source>
        <strain evidence="1">HaeL-2018</strain>
    </source>
</reference>